<evidence type="ECO:0000259" key="1">
    <source>
        <dbReference type="Pfam" id="PF00961"/>
    </source>
</evidence>
<keyword evidence="2" id="KW-0496">Mitochondrion</keyword>
<accession>A0A482DT38</accession>
<dbReference type="Gene3D" id="3.10.28.10">
    <property type="entry name" value="Homing endonucleases"/>
    <property type="match status" value="2"/>
</dbReference>
<dbReference type="InterPro" id="IPR051289">
    <property type="entry name" value="LAGLIDADG_Endonuclease"/>
</dbReference>
<dbReference type="EMBL" id="MK550697">
    <property type="protein sequence ID" value="QBM09694.1"/>
    <property type="molecule type" value="Genomic_DNA"/>
</dbReference>
<dbReference type="AlphaFoldDB" id="A0A482DT38"/>
<dbReference type="SUPFAM" id="SSF55608">
    <property type="entry name" value="Homing endonucleases"/>
    <property type="match status" value="2"/>
</dbReference>
<evidence type="ECO:0000313" key="2">
    <source>
        <dbReference type="EMBL" id="QBM09694.1"/>
    </source>
</evidence>
<dbReference type="PANTHER" id="PTHR36181">
    <property type="entry name" value="INTRON-ENCODED ENDONUCLEASE AI3-RELATED"/>
    <property type="match status" value="1"/>
</dbReference>
<reference evidence="2" key="1">
    <citation type="submission" date="2019-02" db="EMBL/GenBank/DDBJ databases">
        <authorList>
            <person name="Fang M.L."/>
            <person name="Zhang Y."/>
        </authorList>
    </citation>
    <scope>NUCLEOTIDE SEQUENCE</scope>
    <source>
        <strain evidence="2">YMF1.01838</strain>
    </source>
</reference>
<feature type="domain" description="Homing endonuclease LAGLIDADG" evidence="1">
    <location>
        <begin position="269"/>
        <end position="369"/>
    </location>
</feature>
<name>A0A482DT38_9PEZI</name>
<geneLocation type="mitochondrion" evidence="2"/>
<dbReference type="GO" id="GO:0004519">
    <property type="term" value="F:endonuclease activity"/>
    <property type="evidence" value="ECO:0007669"/>
    <property type="project" value="InterPro"/>
</dbReference>
<dbReference type="GO" id="GO:0005739">
    <property type="term" value="C:mitochondrion"/>
    <property type="evidence" value="ECO:0007669"/>
    <property type="project" value="UniProtKB-ARBA"/>
</dbReference>
<dbReference type="InterPro" id="IPR027434">
    <property type="entry name" value="Homing_endonucl"/>
</dbReference>
<dbReference type="PANTHER" id="PTHR36181:SF4">
    <property type="entry name" value="LAGLIDADG ENDONUCLEASE"/>
    <property type="match status" value="1"/>
</dbReference>
<organism evidence="2">
    <name type="scientific">Dactylella sp</name>
    <dbReference type="NCBI Taxonomy" id="1814903"/>
    <lineage>
        <taxon>Eukaryota</taxon>
        <taxon>Fungi</taxon>
        <taxon>Dikarya</taxon>
        <taxon>Ascomycota</taxon>
        <taxon>Pezizomycotina</taxon>
        <taxon>Orbiliomycetes</taxon>
        <taxon>Orbiliales</taxon>
        <taxon>Orbiliaceae</taxon>
        <taxon>Dactylella</taxon>
    </lineage>
</organism>
<protein>
    <recommendedName>
        <fullName evidence="1">Homing endonuclease LAGLIDADG domain-containing protein</fullName>
    </recommendedName>
</protein>
<feature type="domain" description="Homing endonuclease LAGLIDADG" evidence="1">
    <location>
        <begin position="110"/>
        <end position="210"/>
    </location>
</feature>
<dbReference type="FunFam" id="3.10.28.10:FF:000010">
    <property type="entry name" value="LAGLIDADG homing endonuclease I-LtrII"/>
    <property type="match status" value="1"/>
</dbReference>
<sequence>MASIFIQKYTRGWVINSCGIKTHKIYESNLSHSGSKSIIMYLQIFIIVKEKRVYDSRCFNTKHLKCTLIGFGINYKFKTLSNQIMFKRLYSSNVGLSLNNNNNSLTPWFITGFIDAEGSFMVLVKKKPKYRTGWHVVVIFSISLHKRDMHILVDLQAYFGGAGSIAKSGENTFKYRIESLELIVNLVIPHFDKYPLVTQKLADYLFFKTVAEMMISKEHLTDKGIKKIVAIKSSINKGLSEDLSIAFPNLKPVPRPLIENKTIPNEQWIAGFTSGEGCFKVVIAKTTRNQIKFRVLLAFQITQHIRDENLLSSFITYFGCGIIEKDSRDSNLYYSVYKFSDNYEKIIPFFKKHNILGVKSQDFTDWCKIAELIKVKDHLTLEGLNIIRDIKSGMNKGRN</sequence>
<dbReference type="Pfam" id="PF00961">
    <property type="entry name" value="LAGLIDADG_1"/>
    <property type="match status" value="2"/>
</dbReference>
<gene>
    <name evidence="2" type="primary">orf399</name>
</gene>
<proteinExistence type="predicted"/>
<dbReference type="InterPro" id="IPR004860">
    <property type="entry name" value="LAGLIDADG_dom"/>
</dbReference>